<dbReference type="Proteomes" id="UP000648482">
    <property type="component" value="Unassembled WGS sequence"/>
</dbReference>
<sequence>MRIGILDDSKSVGNVLASNDDELNIKLLALYIKYINTPKLNEV</sequence>
<evidence type="ECO:0000313" key="2">
    <source>
        <dbReference type="Proteomes" id="UP000648482"/>
    </source>
</evidence>
<protein>
    <submittedName>
        <fullName evidence="1">Uncharacterized protein</fullName>
    </submittedName>
</protein>
<name>A0ABR9E4Q3_9GAMM</name>
<proteinExistence type="predicted"/>
<reference evidence="1 2" key="1">
    <citation type="submission" date="2015-06" db="EMBL/GenBank/DDBJ databases">
        <title>Genome sequence of Pseudoalteromonas aliena.</title>
        <authorList>
            <person name="Xie B.-B."/>
            <person name="Rong J.-C."/>
            <person name="Qin Q.-L."/>
            <person name="Zhang Y.-Z."/>
        </authorList>
    </citation>
    <scope>NUCLEOTIDE SEQUENCE [LARGE SCALE GENOMIC DNA]</scope>
    <source>
        <strain evidence="1 2">SW19</strain>
    </source>
</reference>
<dbReference type="EMBL" id="AQGU01000026">
    <property type="protein sequence ID" value="MBE0360384.1"/>
    <property type="molecule type" value="Genomic_DNA"/>
</dbReference>
<keyword evidence="2" id="KW-1185">Reference proteome</keyword>
<comment type="caution">
    <text evidence="1">The sequence shown here is derived from an EMBL/GenBank/DDBJ whole genome shotgun (WGS) entry which is preliminary data.</text>
</comment>
<evidence type="ECO:0000313" key="1">
    <source>
        <dbReference type="EMBL" id="MBE0360384.1"/>
    </source>
</evidence>
<organism evidence="1 2">
    <name type="scientific">Pseudoalteromonas aliena SW19</name>
    <dbReference type="NCBI Taxonomy" id="1314866"/>
    <lineage>
        <taxon>Bacteria</taxon>
        <taxon>Pseudomonadati</taxon>
        <taxon>Pseudomonadota</taxon>
        <taxon>Gammaproteobacteria</taxon>
        <taxon>Alteromonadales</taxon>
        <taxon>Pseudoalteromonadaceae</taxon>
        <taxon>Pseudoalteromonas</taxon>
    </lineage>
</organism>
<accession>A0ABR9E4Q3</accession>
<gene>
    <name evidence="1" type="ORF">PALI_a2370</name>
</gene>